<dbReference type="Gene3D" id="1.10.10.10">
    <property type="entry name" value="Winged helix-like DNA-binding domain superfamily/Winged helix DNA-binding domain"/>
    <property type="match status" value="1"/>
</dbReference>
<dbReference type="RefSeq" id="WP_114075190.1">
    <property type="nucleotide sequence ID" value="NZ_CP030918.1"/>
</dbReference>
<dbReference type="Proteomes" id="UP000252023">
    <property type="component" value="Chromosome"/>
</dbReference>
<dbReference type="PROSITE" id="PS50995">
    <property type="entry name" value="HTH_MARR_2"/>
    <property type="match status" value="1"/>
</dbReference>
<proteinExistence type="predicted"/>
<dbReference type="KEGG" id="pars:DRW48_03430"/>
<dbReference type="OrthoDB" id="8906692at2"/>
<dbReference type="AlphaFoldDB" id="A0A344PHL6"/>
<dbReference type="SMART" id="SM00347">
    <property type="entry name" value="HTH_MARR"/>
    <property type="match status" value="1"/>
</dbReference>
<keyword evidence="3" id="KW-1185">Reference proteome</keyword>
<dbReference type="InterPro" id="IPR036390">
    <property type="entry name" value="WH_DNA-bd_sf"/>
</dbReference>
<dbReference type="GO" id="GO:0003700">
    <property type="term" value="F:DNA-binding transcription factor activity"/>
    <property type="evidence" value="ECO:0007669"/>
    <property type="project" value="InterPro"/>
</dbReference>
<dbReference type="EMBL" id="CP030918">
    <property type="protein sequence ID" value="AXC48871.1"/>
    <property type="molecule type" value="Genomic_DNA"/>
</dbReference>
<gene>
    <name evidence="2" type="ORF">DRW48_03430</name>
</gene>
<dbReference type="InterPro" id="IPR000835">
    <property type="entry name" value="HTH_MarR-typ"/>
</dbReference>
<evidence type="ECO:0000313" key="3">
    <source>
        <dbReference type="Proteomes" id="UP000252023"/>
    </source>
</evidence>
<dbReference type="Pfam" id="PF12802">
    <property type="entry name" value="MarR_2"/>
    <property type="match status" value="1"/>
</dbReference>
<organism evidence="2 3">
    <name type="scientific">Paracoccus suum</name>
    <dbReference type="NCBI Taxonomy" id="2259340"/>
    <lineage>
        <taxon>Bacteria</taxon>
        <taxon>Pseudomonadati</taxon>
        <taxon>Pseudomonadota</taxon>
        <taxon>Alphaproteobacteria</taxon>
        <taxon>Rhodobacterales</taxon>
        <taxon>Paracoccaceae</taxon>
        <taxon>Paracoccus</taxon>
    </lineage>
</organism>
<dbReference type="PANTHER" id="PTHR33164">
    <property type="entry name" value="TRANSCRIPTIONAL REGULATOR, MARR FAMILY"/>
    <property type="match status" value="1"/>
</dbReference>
<dbReference type="GO" id="GO:0006950">
    <property type="term" value="P:response to stress"/>
    <property type="evidence" value="ECO:0007669"/>
    <property type="project" value="TreeGrafter"/>
</dbReference>
<evidence type="ECO:0000259" key="1">
    <source>
        <dbReference type="PROSITE" id="PS50995"/>
    </source>
</evidence>
<reference evidence="3" key="1">
    <citation type="submission" date="2018-07" db="EMBL/GenBank/DDBJ databases">
        <title>Genome sequencing of Paracoccus sp. SC2-6.</title>
        <authorList>
            <person name="Heo J."/>
            <person name="Kim S.-J."/>
            <person name="Kwon S.-W."/>
        </authorList>
    </citation>
    <scope>NUCLEOTIDE SEQUENCE [LARGE SCALE GENOMIC DNA]</scope>
    <source>
        <strain evidence="3">SC2-6</strain>
    </source>
</reference>
<name>A0A344PHL6_9RHOB</name>
<dbReference type="SUPFAM" id="SSF46785">
    <property type="entry name" value="Winged helix' DNA-binding domain"/>
    <property type="match status" value="1"/>
</dbReference>
<dbReference type="PRINTS" id="PR00598">
    <property type="entry name" value="HTHMARR"/>
</dbReference>
<feature type="domain" description="HTH marR-type" evidence="1">
    <location>
        <begin position="5"/>
        <end position="138"/>
    </location>
</feature>
<evidence type="ECO:0000313" key="2">
    <source>
        <dbReference type="EMBL" id="AXC48871.1"/>
    </source>
</evidence>
<protein>
    <submittedName>
        <fullName evidence="2">MarR family transcriptional regulator</fullName>
    </submittedName>
</protein>
<dbReference type="PANTHER" id="PTHR33164:SF57">
    <property type="entry name" value="MARR-FAMILY TRANSCRIPTIONAL REGULATOR"/>
    <property type="match status" value="1"/>
</dbReference>
<dbReference type="InterPro" id="IPR039422">
    <property type="entry name" value="MarR/SlyA-like"/>
</dbReference>
<sequence>MFDLDAFLPFRLNLLAERISRLVQPVYRDSHGLSRAEWRVLAHLGARGHSTASALIGLTAMDKVKVSRAISGLETRGWIARTTDDRDRRISRLALSPQGRAALDGLAPVMTAREAEVLAGLNPVQRARLVAALADLEAALAAAD</sequence>
<accession>A0A344PHL6</accession>
<dbReference type="InterPro" id="IPR036388">
    <property type="entry name" value="WH-like_DNA-bd_sf"/>
</dbReference>